<dbReference type="Proteomes" id="UP000242877">
    <property type="component" value="Unassembled WGS sequence"/>
</dbReference>
<dbReference type="SUPFAM" id="SSF49265">
    <property type="entry name" value="Fibronectin type III"/>
    <property type="match status" value="1"/>
</dbReference>
<dbReference type="InterPro" id="IPR013783">
    <property type="entry name" value="Ig-like_fold"/>
</dbReference>
<dbReference type="OrthoDB" id="5572782at2759"/>
<dbReference type="Gene3D" id="2.60.40.10">
    <property type="entry name" value="Immunoglobulins"/>
    <property type="match status" value="1"/>
</dbReference>
<dbReference type="PROSITE" id="PS50853">
    <property type="entry name" value="FN3"/>
    <property type="match status" value="1"/>
</dbReference>
<feature type="domain" description="Fibronectin type-III" evidence="2">
    <location>
        <begin position="40"/>
        <end position="127"/>
    </location>
</feature>
<evidence type="ECO:0000313" key="4">
    <source>
        <dbReference type="Proteomes" id="UP000242877"/>
    </source>
</evidence>
<dbReference type="VEuPathDB" id="FungiDB:AAP_00320"/>
<dbReference type="PANTHER" id="PTHR23159:SF60">
    <property type="entry name" value="SPINDLE ASSEMBLY ABNORMAL PROTEIN 4"/>
    <property type="match status" value="1"/>
</dbReference>
<dbReference type="PANTHER" id="PTHR23159">
    <property type="entry name" value="CENTROSOMAL PROTEIN 2"/>
    <property type="match status" value="1"/>
</dbReference>
<feature type="compositionally biased region" description="Low complexity" evidence="1">
    <location>
        <begin position="1342"/>
        <end position="1351"/>
    </location>
</feature>
<feature type="compositionally biased region" description="Polar residues" evidence="1">
    <location>
        <begin position="1047"/>
        <end position="1063"/>
    </location>
</feature>
<evidence type="ECO:0000256" key="1">
    <source>
        <dbReference type="SAM" id="MobiDB-lite"/>
    </source>
</evidence>
<feature type="compositionally biased region" description="Low complexity" evidence="1">
    <location>
        <begin position="1188"/>
        <end position="1210"/>
    </location>
</feature>
<feature type="compositionally biased region" description="Polar residues" evidence="1">
    <location>
        <begin position="208"/>
        <end position="229"/>
    </location>
</feature>
<feature type="compositionally biased region" description="Basic and acidic residues" evidence="1">
    <location>
        <begin position="1352"/>
        <end position="1364"/>
    </location>
</feature>
<feature type="compositionally biased region" description="Polar residues" evidence="1">
    <location>
        <begin position="782"/>
        <end position="800"/>
    </location>
</feature>
<feature type="compositionally biased region" description="Gly residues" evidence="1">
    <location>
        <begin position="1394"/>
        <end position="1416"/>
    </location>
</feature>
<feature type="compositionally biased region" description="Low complexity" evidence="1">
    <location>
        <begin position="1077"/>
        <end position="1089"/>
    </location>
</feature>
<keyword evidence="4" id="KW-1185">Reference proteome</keyword>
<proteinExistence type="predicted"/>
<feature type="compositionally biased region" description="Pro residues" evidence="1">
    <location>
        <begin position="173"/>
        <end position="185"/>
    </location>
</feature>
<dbReference type="InterPro" id="IPR003961">
    <property type="entry name" value="FN3_dom"/>
</dbReference>
<feature type="region of interest" description="Disordered" evidence="1">
    <location>
        <begin position="307"/>
        <end position="331"/>
    </location>
</feature>
<feature type="compositionally biased region" description="Basic and acidic residues" evidence="1">
    <location>
        <begin position="310"/>
        <end position="331"/>
    </location>
</feature>
<feature type="compositionally biased region" description="Polar residues" evidence="1">
    <location>
        <begin position="938"/>
        <end position="954"/>
    </location>
</feature>
<feature type="region of interest" description="Disordered" evidence="1">
    <location>
        <begin position="398"/>
        <end position="420"/>
    </location>
</feature>
<dbReference type="CDD" id="cd00063">
    <property type="entry name" value="FN3"/>
    <property type="match status" value="1"/>
</dbReference>
<feature type="compositionally biased region" description="Low complexity" evidence="1">
    <location>
        <begin position="767"/>
        <end position="781"/>
    </location>
</feature>
<gene>
    <name evidence="3" type="ORF">AAP_00320</name>
</gene>
<feature type="compositionally biased region" description="Polar residues" evidence="1">
    <location>
        <begin position="628"/>
        <end position="644"/>
    </location>
</feature>
<sequence length="1454" mass="158026">MAFIVMGSMFWALIWLLYRAYLVFQTPNDLLVEKLGLDIPPAPEVTLEEITSRLIRVAWKPSDLHNSISKHIVQVNGVKVAETRRSQTAVEISNLLPCRIYHICIVAVSAANFHTSSPVLHVRTKPHDPSEQKDSSRSTSHANTNTSTHSPHSNNTNDEEKVLDDLPVVRPYTPVPSPQPGPALPPSLSKDPSTTHLSSKRGAGGRKSTFSSSANLATDFATSEESQGNAADDDGDTDLPGWSARLLSLQNEMDSLQDQLEREAKEHSVLAAELEERRDELRKQVKEKDEISSDLKRQVNKLEAQNRTVQNEKSKHERILQQRDADRAKRREDVERWNSKLARMEEELQHLKEERERIENKTESRISELRKKITEEQAGMKSLDEEIKTKGGKIKKMEEERRRLEGDDSEENKEFDQLERERDSMWEKKLANLRSHYTSLIAVFTQAQAQYHEAQEHLKWVTAQRASVPVPLPSVSALELDVQRTPMSSMRNRHGGSFASNSSPVAFPLADTSSLFNSTFSNSPTFSGANYLTFPGSGLPSLQDRLAAPALDRNELDDVSHDPPLSPRADSLLPSGLLGDEDHADAAMDSPTARFTNTPRLPLESLFNNSPSPVSSGSRPASRFASPRVSSSNLRETTISSSTDLIAPPPPSSQHQQQQQSSQSSSSQVSQPTDGTAESTSRRLSAFFGFHRQRGKTLGDGPPPLGSLDKGHSNSFPKSEQDLDPIGTRRRRRSHTENWSNPMTGLFPRTQNAAVVPDTSSDHAPLSVSSNNNNNSSGGSVQANTPTRKSNVQRTPMSSMRNRHGGSFASNSSPVAFPLADTSSLFNSTFSNSPTFSGANYLTFPGSGLPSLQDRLAAPALDRNELDDVSHDPPLSPRADSLLPSGLLGDEDHADAAMDSPTARFTNTPRLPLESLFNNSPSPVSSGSRPASRFASPRVSSSNLRETTISSSTDLIAPPPSSSQQQQQQQSSQSSSSQVSQPADGTAESTSRRLSAFFGFHRQRGKTLGDGPPPLGSLDKGHSNSFPKSEQDLDPIGTRRRRRSHTENWSNPMTGLFPRTQNAAVVPDTSSDHAPLSVSSNNNNSSGSVQANTPTRKSSMFSSLFPASRFFNKQDPASERGYNQFSPRHDPIDPSILVRGESSPRPSSTYSRENPFPQPGSDNTLFGWPVQERLSNPNRVSPLGGADWPSPVSWSRSQSRRQSTSLGSSTHLPVIPSSTEPEFLQSSSALPVQAPIGTRPPSSHHAPSTPKLNPAAPSFKTIFSKKLEKVKSKDSSEAKSHNDDEEAFDAKEESPASRRGSHSTKSIQASIAESNDSVEPAASVTPSESSAKESFMQKLSRKSSSSKFSISWKDRGSLFSKKDPSSSSEKLAQGENDEDSCENGAGAGKSVEGNGNGSGNGSSNGNASGNGNGNGNSGSTTGDRSSKGSSFFKRKSRKASSAGKNAEESTEMES</sequence>
<feature type="compositionally biased region" description="Low complexity" evidence="1">
    <location>
        <begin position="962"/>
        <end position="981"/>
    </location>
</feature>
<feature type="region of interest" description="Disordered" evidence="1">
    <location>
        <begin position="555"/>
        <end position="680"/>
    </location>
</feature>
<feature type="compositionally biased region" description="Basic and acidic residues" evidence="1">
    <location>
        <begin position="125"/>
        <end position="136"/>
    </location>
</feature>
<evidence type="ECO:0000313" key="3">
    <source>
        <dbReference type="EMBL" id="KZZ98059.1"/>
    </source>
</evidence>
<protein>
    <submittedName>
        <fullName evidence="3">Fibronectin type III domain-containing protein</fullName>
    </submittedName>
</protein>
<feature type="compositionally biased region" description="Basic and acidic residues" evidence="1">
    <location>
        <begin position="1265"/>
        <end position="1296"/>
    </location>
</feature>
<feature type="compositionally biased region" description="Polar residues" evidence="1">
    <location>
        <begin position="916"/>
        <end position="929"/>
    </location>
</feature>
<dbReference type="SMART" id="SM00060">
    <property type="entry name" value="FN3"/>
    <property type="match status" value="1"/>
</dbReference>
<feature type="region of interest" description="Disordered" evidence="1">
    <location>
        <begin position="121"/>
        <end position="242"/>
    </location>
</feature>
<organism evidence="3 4">
    <name type="scientific">Ascosphaera apis ARSEF 7405</name>
    <dbReference type="NCBI Taxonomy" id="392613"/>
    <lineage>
        <taxon>Eukaryota</taxon>
        <taxon>Fungi</taxon>
        <taxon>Dikarya</taxon>
        <taxon>Ascomycota</taxon>
        <taxon>Pezizomycotina</taxon>
        <taxon>Eurotiomycetes</taxon>
        <taxon>Eurotiomycetidae</taxon>
        <taxon>Onygenales</taxon>
        <taxon>Ascosphaeraceae</taxon>
        <taxon>Ascosphaera</taxon>
    </lineage>
</organism>
<feature type="compositionally biased region" description="Polar residues" evidence="1">
    <location>
        <begin position="1303"/>
        <end position="1317"/>
    </location>
</feature>
<feature type="compositionally biased region" description="Polar residues" evidence="1">
    <location>
        <begin position="606"/>
        <end position="619"/>
    </location>
</feature>
<dbReference type="Pfam" id="PF00041">
    <property type="entry name" value="fn3"/>
    <property type="match status" value="1"/>
</dbReference>
<feature type="compositionally biased region" description="Polar residues" evidence="1">
    <location>
        <begin position="1216"/>
        <end position="1230"/>
    </location>
</feature>
<name>A0A168DSG5_9EURO</name>
<reference evidence="3 4" key="1">
    <citation type="journal article" date="2016" name="Genome Biol. Evol.">
        <title>Divergent and convergent evolution of fungal pathogenicity.</title>
        <authorList>
            <person name="Shang Y."/>
            <person name="Xiao G."/>
            <person name="Zheng P."/>
            <person name="Cen K."/>
            <person name="Zhan S."/>
            <person name="Wang C."/>
        </authorList>
    </citation>
    <scope>NUCLEOTIDE SEQUENCE [LARGE SCALE GENOMIC DNA]</scope>
    <source>
        <strain evidence="3 4">ARSEF 7405</strain>
    </source>
</reference>
<evidence type="ECO:0000259" key="2">
    <source>
        <dbReference type="PROSITE" id="PS50853"/>
    </source>
</evidence>
<feature type="compositionally biased region" description="Low complexity" evidence="1">
    <location>
        <begin position="137"/>
        <end position="156"/>
    </location>
</feature>
<feature type="region of interest" description="Disordered" evidence="1">
    <location>
        <begin position="693"/>
        <end position="809"/>
    </location>
</feature>
<feature type="region of interest" description="Disordered" evidence="1">
    <location>
        <begin position="1003"/>
        <end position="1099"/>
    </location>
</feature>
<feature type="compositionally biased region" description="Polar residues" evidence="1">
    <location>
        <begin position="737"/>
        <end position="753"/>
    </location>
</feature>
<dbReference type="InterPro" id="IPR036116">
    <property type="entry name" value="FN3_sf"/>
</dbReference>
<comment type="caution">
    <text evidence="3">The sequence shown here is derived from an EMBL/GenBank/DDBJ whole genome shotgun (WGS) entry which is preliminary data.</text>
</comment>
<accession>A0A168DSG5</accession>
<dbReference type="EMBL" id="AZGZ01000001">
    <property type="protein sequence ID" value="KZZ98059.1"/>
    <property type="molecule type" value="Genomic_DNA"/>
</dbReference>
<feature type="region of interest" description="Disordered" evidence="1">
    <location>
        <begin position="865"/>
        <end position="990"/>
    </location>
</feature>
<feature type="compositionally biased region" description="Low complexity" evidence="1">
    <location>
        <begin position="653"/>
        <end position="672"/>
    </location>
</feature>
<feature type="region of interest" description="Disordered" evidence="1">
    <location>
        <begin position="1113"/>
        <end position="1454"/>
    </location>
</feature>
<feature type="compositionally biased region" description="Polar residues" evidence="1">
    <location>
        <begin position="1090"/>
        <end position="1099"/>
    </location>
</feature>